<evidence type="ECO:0000313" key="1">
    <source>
        <dbReference type="EMBL" id="MDQ2095986.1"/>
    </source>
</evidence>
<comment type="caution">
    <text evidence="1">The sequence shown here is derived from an EMBL/GenBank/DDBJ whole genome shotgun (WGS) entry which is preliminary data.</text>
</comment>
<dbReference type="Gene3D" id="3.90.550.60">
    <property type="match status" value="1"/>
</dbReference>
<proteinExistence type="predicted"/>
<name>A0AAJ1U9W8_9RHOB</name>
<protein>
    <submittedName>
        <fullName evidence="1">Uncharacterized protein</fullName>
    </submittedName>
</protein>
<reference evidence="1" key="2">
    <citation type="submission" date="2023-04" db="EMBL/GenBank/DDBJ databases">
        <title>'Rhodoalgimonas zhirmunskyi' gen. nov., isolated from a red alga.</title>
        <authorList>
            <person name="Nedashkovskaya O.I."/>
            <person name="Otstavnykh N.Y."/>
            <person name="Bystritskaya E.P."/>
            <person name="Balabanova L.A."/>
            <person name="Isaeva M.P."/>
        </authorList>
    </citation>
    <scope>NUCLEOTIDE SEQUENCE</scope>
    <source>
        <strain evidence="1">10Alg 79</strain>
    </source>
</reference>
<reference evidence="1" key="1">
    <citation type="submission" date="2022-07" db="EMBL/GenBank/DDBJ databases">
        <authorList>
            <person name="Otstavnykh N."/>
            <person name="Isaeva M."/>
            <person name="Bystritskaya E."/>
        </authorList>
    </citation>
    <scope>NUCLEOTIDE SEQUENCE</scope>
    <source>
        <strain evidence="1">10Alg 79</strain>
    </source>
</reference>
<dbReference type="RefSeq" id="WP_317627604.1">
    <property type="nucleotide sequence ID" value="NZ_JANFFA010000032.1"/>
</dbReference>
<evidence type="ECO:0000313" key="2">
    <source>
        <dbReference type="Proteomes" id="UP001227162"/>
    </source>
</evidence>
<feature type="non-terminal residue" evidence="1">
    <location>
        <position position="1"/>
    </location>
</feature>
<dbReference type="Proteomes" id="UP001227162">
    <property type="component" value="Unassembled WGS sequence"/>
</dbReference>
<gene>
    <name evidence="1" type="ORF">NOI20_17870</name>
</gene>
<accession>A0AAJ1U9W8</accession>
<organism evidence="1 2">
    <name type="scientific">Rhodalgimonas zhirmunskyi</name>
    <dbReference type="NCBI Taxonomy" id="2964767"/>
    <lineage>
        <taxon>Bacteria</taxon>
        <taxon>Pseudomonadati</taxon>
        <taxon>Pseudomonadota</taxon>
        <taxon>Alphaproteobacteria</taxon>
        <taxon>Rhodobacterales</taxon>
        <taxon>Roseobacteraceae</taxon>
        <taxon>Rhodalgimonas</taxon>
    </lineage>
</organism>
<feature type="non-terminal residue" evidence="1">
    <location>
        <position position="189"/>
    </location>
</feature>
<keyword evidence="2" id="KW-1185">Reference proteome</keyword>
<sequence>LKTHSAARQVALHLSVSGAFAYRLFQAGGHQPDEVIDDGVIENSRDAEAPLAAAVATLSLGSDIGQNRRLFWEVEALGDDAVLHDAVWSLTAPRDAGGRMIVVLRTFGRGEDVRALLAGFEAASRRSPVYGRILRNIAFLVLDTTPGVTAADYEDFAGFEALHAHVIAGANLGGGGNMSQILTLLEGAL</sequence>
<dbReference type="EMBL" id="JANFFA010000032">
    <property type="protein sequence ID" value="MDQ2095986.1"/>
    <property type="molecule type" value="Genomic_DNA"/>
</dbReference>
<dbReference type="AlphaFoldDB" id="A0AAJ1U9W8"/>